<feature type="domain" description="C2H2-type" evidence="3">
    <location>
        <begin position="421"/>
        <end position="449"/>
    </location>
</feature>
<evidence type="ECO:0000259" key="3">
    <source>
        <dbReference type="PROSITE" id="PS50157"/>
    </source>
</evidence>
<dbReference type="Gene3D" id="3.30.160.60">
    <property type="entry name" value="Classic Zinc Finger"/>
    <property type="match status" value="1"/>
</dbReference>
<evidence type="ECO:0000256" key="2">
    <source>
        <dbReference type="SAM" id="MobiDB-lite"/>
    </source>
</evidence>
<dbReference type="EMBL" id="JAGFBS010000011">
    <property type="protein sequence ID" value="KAG6376686.1"/>
    <property type="molecule type" value="Genomic_DNA"/>
</dbReference>
<dbReference type="SMART" id="SM00355">
    <property type="entry name" value="ZnF_C2H2"/>
    <property type="match status" value="2"/>
</dbReference>
<dbReference type="PROSITE" id="PS00028">
    <property type="entry name" value="ZINC_FINGER_C2H2_1"/>
    <property type="match status" value="1"/>
</dbReference>
<reference evidence="4" key="1">
    <citation type="submission" date="2021-03" db="EMBL/GenBank/DDBJ databases">
        <title>Evolutionary innovations through gain and loss of genes in the ectomycorrhizal Boletales.</title>
        <authorList>
            <person name="Wu G."/>
            <person name="Miyauchi S."/>
            <person name="Morin E."/>
            <person name="Yang Z.-L."/>
            <person name="Xu J."/>
            <person name="Martin F.M."/>
        </authorList>
    </citation>
    <scope>NUCLEOTIDE SEQUENCE</scope>
    <source>
        <strain evidence="4">BR01</strain>
    </source>
</reference>
<protein>
    <recommendedName>
        <fullName evidence="3">C2H2-type domain-containing protein</fullName>
    </recommendedName>
</protein>
<evidence type="ECO:0000313" key="5">
    <source>
        <dbReference type="Proteomes" id="UP000683000"/>
    </source>
</evidence>
<feature type="compositionally biased region" description="Polar residues" evidence="2">
    <location>
        <begin position="367"/>
        <end position="381"/>
    </location>
</feature>
<feature type="region of interest" description="Disordered" evidence="2">
    <location>
        <begin position="447"/>
        <end position="554"/>
    </location>
</feature>
<accession>A0A8I3ABJ6</accession>
<feature type="compositionally biased region" description="Low complexity" evidence="2">
    <location>
        <begin position="354"/>
        <end position="366"/>
    </location>
</feature>
<comment type="caution">
    <text evidence="4">The sequence shown here is derived from an EMBL/GenBank/DDBJ whole genome shotgun (WGS) entry which is preliminary data.</text>
</comment>
<evidence type="ECO:0000313" key="4">
    <source>
        <dbReference type="EMBL" id="KAG6376686.1"/>
    </source>
</evidence>
<keyword evidence="1" id="KW-0862">Zinc</keyword>
<keyword evidence="1" id="KW-0863">Zinc-finger</keyword>
<dbReference type="Proteomes" id="UP000683000">
    <property type="component" value="Unassembled WGS sequence"/>
</dbReference>
<gene>
    <name evidence="4" type="ORF">JVT61DRAFT_1701</name>
</gene>
<organism evidence="4 5">
    <name type="scientific">Boletus reticuloceps</name>
    <dbReference type="NCBI Taxonomy" id="495285"/>
    <lineage>
        <taxon>Eukaryota</taxon>
        <taxon>Fungi</taxon>
        <taxon>Dikarya</taxon>
        <taxon>Basidiomycota</taxon>
        <taxon>Agaricomycotina</taxon>
        <taxon>Agaricomycetes</taxon>
        <taxon>Agaricomycetidae</taxon>
        <taxon>Boletales</taxon>
        <taxon>Boletineae</taxon>
        <taxon>Boletaceae</taxon>
        <taxon>Boletoideae</taxon>
        <taxon>Boletus</taxon>
    </lineage>
</organism>
<keyword evidence="1" id="KW-0479">Metal-binding</keyword>
<feature type="domain" description="C2H2-type" evidence="3">
    <location>
        <begin position="389"/>
        <end position="419"/>
    </location>
</feature>
<dbReference type="AlphaFoldDB" id="A0A8I3ABJ6"/>
<keyword evidence="5" id="KW-1185">Reference proteome</keyword>
<sequence>MIDFTQWIDVPDSDQPALLPEDDDVLCGLKDFSCLGLPSDLHIDHGSGLLLVPADEYGVSHGTETFDAIGPSVNAGQNAFFLSSSPDANLFPPALSPDCSPTSIASSPWPRTPETYSSHANVAHFTPVDALWEIAETEEPCSTIHFFDQSGNNLEDIRSQVEYIMPEDIVCTPQFIPDTSFTTTPLGFMVSPPPSVSISPRTDAVLSGKADCMLLPHSPSLISQSLFSSSLARDTPLHGCSLSPSLSPLTPVSFLTQSPSMSPNPSPLINSFPLSPAPSSMPFSNSDEKVGVTDPVPSVPTRVTTVKLRAKRNADTLNEDAPILKISRPSRAKNVDEEEWNPACERVKRPRGVSSSQSSRQTTSPSNGPLNESWAASQGSEGHSDTTHTTCHFCGQAFTRASDYVRHVQNSASHPETRKVWPCPYCDSTLGRKDALGRHVKALHPGKPVFIPEGSQSSEGQKRISVRRIPGQRRMSLRRQSSKATRRMPVIRLRNADARSHPPNGSTQDNDTHLWIPEPEARHSSSDPAPSSSRAPQLLRERLYVGNLSPTVDE</sequence>
<dbReference type="Pfam" id="PF00096">
    <property type="entry name" value="zf-C2H2"/>
    <property type="match status" value="1"/>
</dbReference>
<dbReference type="OrthoDB" id="8922241at2759"/>
<dbReference type="InterPro" id="IPR013087">
    <property type="entry name" value="Znf_C2H2_type"/>
</dbReference>
<evidence type="ECO:0000256" key="1">
    <source>
        <dbReference type="PROSITE-ProRule" id="PRU00042"/>
    </source>
</evidence>
<name>A0A8I3ABJ6_9AGAM</name>
<feature type="compositionally biased region" description="Basic residues" evidence="2">
    <location>
        <begin position="475"/>
        <end position="486"/>
    </location>
</feature>
<feature type="compositionally biased region" description="Low complexity" evidence="2">
    <location>
        <begin position="526"/>
        <end position="536"/>
    </location>
</feature>
<proteinExistence type="predicted"/>
<dbReference type="PROSITE" id="PS50157">
    <property type="entry name" value="ZINC_FINGER_C2H2_2"/>
    <property type="match status" value="2"/>
</dbReference>
<dbReference type="GO" id="GO:0008270">
    <property type="term" value="F:zinc ion binding"/>
    <property type="evidence" value="ECO:0007669"/>
    <property type="project" value="UniProtKB-KW"/>
</dbReference>
<feature type="region of interest" description="Disordered" evidence="2">
    <location>
        <begin position="320"/>
        <end position="387"/>
    </location>
</feature>